<reference evidence="2" key="1">
    <citation type="submission" date="2022-08" db="EMBL/GenBank/DDBJ databases">
        <title>A Global Phylogenomic Analysis of the Shiitake Genus Lentinula.</title>
        <authorList>
            <consortium name="DOE Joint Genome Institute"/>
            <person name="Sierra-Patev S."/>
            <person name="Min B."/>
            <person name="Naranjo-Ortiz M."/>
            <person name="Looney B."/>
            <person name="Konkel Z."/>
            <person name="Slot J.C."/>
            <person name="Sakamoto Y."/>
            <person name="Steenwyk J.L."/>
            <person name="Rokas A."/>
            <person name="Carro J."/>
            <person name="Camarero S."/>
            <person name="Ferreira P."/>
            <person name="Molpeceres G."/>
            <person name="Ruiz-Duenas F.J."/>
            <person name="Serrano A."/>
            <person name="Henrissat B."/>
            <person name="Drula E."/>
            <person name="Hughes K.W."/>
            <person name="Mata J.L."/>
            <person name="Ishikawa N.K."/>
            <person name="Vargas-Isla R."/>
            <person name="Ushijima S."/>
            <person name="Smith C.A."/>
            <person name="Ahrendt S."/>
            <person name="Andreopoulos W."/>
            <person name="He G."/>
            <person name="Labutti K."/>
            <person name="Lipzen A."/>
            <person name="Ng V."/>
            <person name="Riley R."/>
            <person name="Sandor L."/>
            <person name="Barry K."/>
            <person name="Martinez A.T."/>
            <person name="Xiao Y."/>
            <person name="Gibbons J.G."/>
            <person name="Terashima K."/>
            <person name="Grigoriev I.V."/>
            <person name="Hibbett D.S."/>
        </authorList>
    </citation>
    <scope>NUCLEOTIDE SEQUENCE</scope>
    <source>
        <strain evidence="2">RHP3577 ss4</strain>
    </source>
</reference>
<feature type="compositionally biased region" description="Polar residues" evidence="1">
    <location>
        <begin position="122"/>
        <end position="138"/>
    </location>
</feature>
<evidence type="ECO:0000256" key="1">
    <source>
        <dbReference type="SAM" id="MobiDB-lite"/>
    </source>
</evidence>
<keyword evidence="3" id="KW-1185">Reference proteome</keyword>
<name>A0ABQ8VY79_9AGAR</name>
<gene>
    <name evidence="2" type="ORF">C8R41DRAFT_913363</name>
</gene>
<evidence type="ECO:0000313" key="2">
    <source>
        <dbReference type="EMBL" id="KAJ4501348.1"/>
    </source>
</evidence>
<feature type="region of interest" description="Disordered" evidence="1">
    <location>
        <begin position="1"/>
        <end position="156"/>
    </location>
</feature>
<evidence type="ECO:0000313" key="3">
    <source>
        <dbReference type="Proteomes" id="UP001150217"/>
    </source>
</evidence>
<dbReference type="EMBL" id="JANVFT010000002">
    <property type="protein sequence ID" value="KAJ4501348.1"/>
    <property type="molecule type" value="Genomic_DNA"/>
</dbReference>
<feature type="region of interest" description="Disordered" evidence="1">
    <location>
        <begin position="181"/>
        <end position="200"/>
    </location>
</feature>
<feature type="compositionally biased region" description="Polar residues" evidence="1">
    <location>
        <begin position="47"/>
        <end position="57"/>
    </location>
</feature>
<protein>
    <submittedName>
        <fullName evidence="2">Uncharacterized protein</fullName>
    </submittedName>
</protein>
<proteinExistence type="predicted"/>
<organism evidence="2 3">
    <name type="scientific">Lentinula lateritia</name>
    <dbReference type="NCBI Taxonomy" id="40482"/>
    <lineage>
        <taxon>Eukaryota</taxon>
        <taxon>Fungi</taxon>
        <taxon>Dikarya</taxon>
        <taxon>Basidiomycota</taxon>
        <taxon>Agaricomycotina</taxon>
        <taxon>Agaricomycetes</taxon>
        <taxon>Agaricomycetidae</taxon>
        <taxon>Agaricales</taxon>
        <taxon>Marasmiineae</taxon>
        <taxon>Omphalotaceae</taxon>
        <taxon>Lentinula</taxon>
    </lineage>
</organism>
<feature type="region of interest" description="Disordered" evidence="1">
    <location>
        <begin position="287"/>
        <end position="339"/>
    </location>
</feature>
<accession>A0ABQ8VY79</accession>
<dbReference type="Proteomes" id="UP001150217">
    <property type="component" value="Unassembled WGS sequence"/>
</dbReference>
<feature type="compositionally biased region" description="Polar residues" evidence="1">
    <location>
        <begin position="64"/>
        <end position="81"/>
    </location>
</feature>
<sequence length="564" mass="63028">MSAISIENHPPSPGSLVATVAGNNDGSPHTPPDRPNKHAKHGPDASAHQTPHVSNRTDAGRKMPTQQLAEKTGTRNRTMSTEDSDMSLSEDEGRRNEGTSANDPFMTNPRPHTRYNPREDPQNMSMHATQRVNTMDHGTTNNPFPTTPPSPTITRRGNRAALYPRDRVLPELTLIPLDEEEEVTPSENTENPHGRLDYSGPESKTIRNLLNMTFLNDGRFRYAVFYPSDLLQGVSNPKIPMLLSGNDLWVAVVFFNGGNAMHQKIRTTIKDVEAFLTSIGCEFQQGQTISPFYDNPPEPTPNTNENPKRGRGAGRGGRGSRGRGRGATTGVEPKPNPRLKYTGPNTAFIRITSSDIRDTLLRIQTFALSRILAFHMVPIDINRRPSVVCLLYSTALDNGEHTQQQILYSIKQKLRVNNPVFSALLAPRVRLPGSTEHKIRTFVNSMDLVPAGYETERQGRTVQVWVLYAAPLASGSDYNEIDANEKAIRRYIASLRFEFVDLEENTSIDSWGEQTECSLCKLTEHHFFMCPFKTEPWSGPMDHIDACIEQHRESLKQVKALTKV</sequence>
<comment type="caution">
    <text evidence="2">The sequence shown here is derived from an EMBL/GenBank/DDBJ whole genome shotgun (WGS) entry which is preliminary data.</text>
</comment>